<keyword evidence="2" id="KW-1185">Reference proteome</keyword>
<gene>
    <name evidence="1" type="ORF">E5358_10815</name>
</gene>
<organism evidence="1 2">
    <name type="scientific">Palleniella muris</name>
    <dbReference type="NCBI Taxonomy" id="3038145"/>
    <lineage>
        <taxon>Bacteria</taxon>
        <taxon>Pseudomonadati</taxon>
        <taxon>Bacteroidota</taxon>
        <taxon>Bacteroidia</taxon>
        <taxon>Bacteroidales</taxon>
        <taxon>Prevotellaceae</taxon>
        <taxon>Palleniella</taxon>
    </lineage>
</organism>
<accession>A0AC61QNL5</accession>
<evidence type="ECO:0000313" key="2">
    <source>
        <dbReference type="Proteomes" id="UP000308886"/>
    </source>
</evidence>
<dbReference type="Proteomes" id="UP000308886">
    <property type="component" value="Unassembled WGS sequence"/>
</dbReference>
<evidence type="ECO:0000313" key="1">
    <source>
        <dbReference type="EMBL" id="TGX81339.1"/>
    </source>
</evidence>
<reference evidence="1" key="1">
    <citation type="submission" date="2019-04" db="EMBL/GenBank/DDBJ databases">
        <title>Microbes associate with the intestines of laboratory mice.</title>
        <authorList>
            <person name="Navarre W."/>
            <person name="Wong E."/>
            <person name="Huang K."/>
            <person name="Tropini C."/>
            <person name="Ng K."/>
            <person name="Yu B."/>
        </authorList>
    </citation>
    <scope>NUCLEOTIDE SEQUENCE</scope>
    <source>
        <strain evidence="1">NM73_A23</strain>
    </source>
</reference>
<sequence length="210" mass="23241">MDIDEFQSIQLEDKVKSSQRTAKEFAINFGALKPEEWAYPMKGGRVISPFGGKRRHAGTDIKTKAGDPVYAAFDGQVVLSGTHYGYGLCVIIRHGNGLETLYSHQSMNQVKVGDWVKAGQQIGIVGRTGRATTEHCHFECRINGRPFNSARIFDHGANKLKNVVLTYRNGSIYVSNDANSVGTKVAVHSKGSKSSTAKRRTTKRRTARRR</sequence>
<comment type="caution">
    <text evidence="1">The sequence shown here is derived from an EMBL/GenBank/DDBJ whole genome shotgun (WGS) entry which is preliminary data.</text>
</comment>
<proteinExistence type="predicted"/>
<protein>
    <submittedName>
        <fullName evidence="1">M23 family metallopeptidase</fullName>
    </submittedName>
</protein>
<name>A0AC61QNL5_9BACT</name>
<dbReference type="EMBL" id="SRZC01000018">
    <property type="protein sequence ID" value="TGX81339.1"/>
    <property type="molecule type" value="Genomic_DNA"/>
</dbReference>